<reference evidence="1 2" key="1">
    <citation type="submission" date="2023-01" db="EMBL/GenBank/DDBJ databases">
        <title>Analysis of 21 Apiospora genomes using comparative genomics revels a genus with tremendous synthesis potential of carbohydrate active enzymes and secondary metabolites.</title>
        <authorList>
            <person name="Sorensen T."/>
        </authorList>
    </citation>
    <scope>NUCLEOTIDE SEQUENCE [LARGE SCALE GENOMIC DNA]</scope>
    <source>
        <strain evidence="1 2">CBS 33761</strain>
    </source>
</reference>
<dbReference type="InterPro" id="IPR036396">
    <property type="entry name" value="Cyt_P450_sf"/>
</dbReference>
<dbReference type="Proteomes" id="UP001444661">
    <property type="component" value="Unassembled WGS sequence"/>
</dbReference>
<sequence>MTNWVNYLVFDITGDLWFGKSFVKLVHPIAFPSFAPFWVWMRARGLDRLLAIASPRAPKKWEGYAEKPVSDCRRMEGQNTGSDQRKDFFHFLFGADELETGTGHELDELCGEPGDIKAGPKLKSCRYLYISIQEGHRMVPSAVLSGRFPP</sequence>
<proteinExistence type="predicted"/>
<evidence type="ECO:0000313" key="1">
    <source>
        <dbReference type="EMBL" id="KAK8056267.1"/>
    </source>
</evidence>
<evidence type="ECO:0000313" key="2">
    <source>
        <dbReference type="Proteomes" id="UP001444661"/>
    </source>
</evidence>
<comment type="caution">
    <text evidence="1">The sequence shown here is derived from an EMBL/GenBank/DDBJ whole genome shotgun (WGS) entry which is preliminary data.</text>
</comment>
<organism evidence="1 2">
    <name type="scientific">Apiospora rasikravindrae</name>
    <dbReference type="NCBI Taxonomy" id="990691"/>
    <lineage>
        <taxon>Eukaryota</taxon>
        <taxon>Fungi</taxon>
        <taxon>Dikarya</taxon>
        <taxon>Ascomycota</taxon>
        <taxon>Pezizomycotina</taxon>
        <taxon>Sordariomycetes</taxon>
        <taxon>Xylariomycetidae</taxon>
        <taxon>Amphisphaeriales</taxon>
        <taxon>Apiosporaceae</taxon>
        <taxon>Apiospora</taxon>
    </lineage>
</organism>
<name>A0ABR1UBK4_9PEZI</name>
<dbReference type="EMBL" id="JAQQWK010000001">
    <property type="protein sequence ID" value="KAK8056267.1"/>
    <property type="molecule type" value="Genomic_DNA"/>
</dbReference>
<accession>A0ABR1UBK4</accession>
<keyword evidence="2" id="KW-1185">Reference proteome</keyword>
<protein>
    <submittedName>
        <fullName evidence="1">Uncharacterized protein</fullName>
    </submittedName>
</protein>
<gene>
    <name evidence="1" type="ORF">PG993_001494</name>
</gene>
<dbReference type="SUPFAM" id="SSF48264">
    <property type="entry name" value="Cytochrome P450"/>
    <property type="match status" value="1"/>
</dbReference>